<reference evidence="1" key="1">
    <citation type="journal article" date="2015" name="Nature">
        <title>Complex archaea that bridge the gap between prokaryotes and eukaryotes.</title>
        <authorList>
            <person name="Spang A."/>
            <person name="Saw J.H."/>
            <person name="Jorgensen S.L."/>
            <person name="Zaremba-Niedzwiedzka K."/>
            <person name="Martijn J."/>
            <person name="Lind A.E."/>
            <person name="van Eijk R."/>
            <person name="Schleper C."/>
            <person name="Guy L."/>
            <person name="Ettema T.J."/>
        </authorList>
    </citation>
    <scope>NUCLEOTIDE SEQUENCE</scope>
</reference>
<feature type="non-terminal residue" evidence="1">
    <location>
        <position position="1"/>
    </location>
</feature>
<name>A0A0F8ZIC3_9ZZZZ</name>
<proteinExistence type="predicted"/>
<evidence type="ECO:0000313" key="1">
    <source>
        <dbReference type="EMBL" id="KKK66169.1"/>
    </source>
</evidence>
<protein>
    <submittedName>
        <fullName evidence="1">Uncharacterized protein</fullName>
    </submittedName>
</protein>
<comment type="caution">
    <text evidence="1">The sequence shown here is derived from an EMBL/GenBank/DDBJ whole genome shotgun (WGS) entry which is preliminary data.</text>
</comment>
<organism evidence="1">
    <name type="scientific">marine sediment metagenome</name>
    <dbReference type="NCBI Taxonomy" id="412755"/>
    <lineage>
        <taxon>unclassified sequences</taxon>
        <taxon>metagenomes</taxon>
        <taxon>ecological metagenomes</taxon>
    </lineage>
</organism>
<accession>A0A0F8ZIC3</accession>
<gene>
    <name evidence="1" type="ORF">LCGC14_2966810</name>
</gene>
<sequence length="260" mass="27970">EANADDDAAIAPDKAALLLGQTATFANYTSYVSGLNGIMIDIAGLAYPGNLSLTEDFAFRVGNSNNLDNWTAAAAPLPIAVRQGAGIDGSDRVTILWPDNAIEKQWLQVTVKATDNTGLAEPDVFYFGNAIGEAGDQSFNTIVNATDEIVARNFQHSAVDRALIDDPYDYNRDTLVDGTDQIIARENQTNPLTMLRLITAPAVDAAIEQLDAQDMADPKTMSAALDWQYEYESARSKDATSKRSNDAEATVDMLLAVGLM</sequence>
<dbReference type="AlphaFoldDB" id="A0A0F8ZIC3"/>
<dbReference type="EMBL" id="LAZR01060207">
    <property type="protein sequence ID" value="KKK66169.1"/>
    <property type="molecule type" value="Genomic_DNA"/>
</dbReference>